<keyword evidence="6 14" id="KW-0547">Nucleotide-binding</keyword>
<dbReference type="Pfam" id="PF02785">
    <property type="entry name" value="Biotin_carb_C"/>
    <property type="match status" value="1"/>
</dbReference>
<keyword evidence="9" id="KW-0442">Lipid degradation</keyword>
<dbReference type="PANTHER" id="PTHR18866:SF33">
    <property type="entry name" value="METHYLCROTONOYL-COA CARBOXYLASE SUBUNIT ALPHA, MITOCHONDRIAL-RELATED"/>
    <property type="match status" value="1"/>
</dbReference>
<reference evidence="18 19" key="1">
    <citation type="submission" date="2023-05" db="EMBL/GenBank/DDBJ databases">
        <title>A 100% complete, gapless, phased diploid assembly of the Scenedesmus obliquus UTEX 3031 genome.</title>
        <authorList>
            <person name="Biondi T.C."/>
            <person name="Hanschen E.R."/>
            <person name="Kwon T."/>
            <person name="Eng W."/>
            <person name="Kruse C.P.S."/>
            <person name="Koehler S.I."/>
            <person name="Kunde Y."/>
            <person name="Gleasner C.D."/>
            <person name="You Mak K.T."/>
            <person name="Polle J."/>
            <person name="Hovde B.T."/>
            <person name="Starkenburg S.R."/>
        </authorList>
    </citation>
    <scope>NUCLEOTIDE SEQUENCE [LARGE SCALE GENOMIC DNA]</scope>
    <source>
        <strain evidence="18 19">DOE0152z</strain>
    </source>
</reference>
<dbReference type="EC" id="6.4.1.3" evidence="3"/>
<comment type="catalytic activity">
    <reaction evidence="13">
        <text>propanoyl-CoA + hydrogencarbonate + ATP = (S)-methylmalonyl-CoA + ADP + phosphate + H(+)</text>
        <dbReference type="Rhea" id="RHEA:23720"/>
        <dbReference type="ChEBI" id="CHEBI:15378"/>
        <dbReference type="ChEBI" id="CHEBI:17544"/>
        <dbReference type="ChEBI" id="CHEBI:30616"/>
        <dbReference type="ChEBI" id="CHEBI:43474"/>
        <dbReference type="ChEBI" id="CHEBI:57327"/>
        <dbReference type="ChEBI" id="CHEBI:57392"/>
        <dbReference type="ChEBI" id="CHEBI:456216"/>
        <dbReference type="EC" id="6.4.1.3"/>
    </reaction>
    <physiologicalReaction direction="left-to-right" evidence="13">
        <dbReference type="Rhea" id="RHEA:23721"/>
    </physiologicalReaction>
</comment>
<dbReference type="InterPro" id="IPR011054">
    <property type="entry name" value="Rudment_hybrid_motif"/>
</dbReference>
<dbReference type="InterPro" id="IPR041265">
    <property type="entry name" value="PCC_BT"/>
</dbReference>
<dbReference type="PROSITE" id="PS00188">
    <property type="entry name" value="BIOTIN"/>
    <property type="match status" value="1"/>
</dbReference>
<evidence type="ECO:0000256" key="4">
    <source>
        <dbReference type="ARBA" id="ARBA00022598"/>
    </source>
</evidence>
<dbReference type="SMART" id="SM00878">
    <property type="entry name" value="Biotin_carb_C"/>
    <property type="match status" value="1"/>
</dbReference>
<keyword evidence="10" id="KW-0443">Lipid metabolism</keyword>
<evidence type="ECO:0000256" key="14">
    <source>
        <dbReference type="PROSITE-ProRule" id="PRU00409"/>
    </source>
</evidence>
<comment type="cofactor">
    <cofactor evidence="1">
        <name>biotin</name>
        <dbReference type="ChEBI" id="CHEBI:57586"/>
    </cofactor>
</comment>
<dbReference type="PROSITE" id="PS00866">
    <property type="entry name" value="CPSASE_1"/>
    <property type="match status" value="1"/>
</dbReference>
<evidence type="ECO:0000256" key="13">
    <source>
        <dbReference type="ARBA" id="ARBA00049495"/>
    </source>
</evidence>
<keyword evidence="19" id="KW-1185">Reference proteome</keyword>
<evidence type="ECO:0000313" key="19">
    <source>
        <dbReference type="Proteomes" id="UP001244341"/>
    </source>
</evidence>
<evidence type="ECO:0000256" key="7">
    <source>
        <dbReference type="ARBA" id="ARBA00022840"/>
    </source>
</evidence>
<feature type="domain" description="ATP-grasp" evidence="16">
    <location>
        <begin position="83"/>
        <end position="280"/>
    </location>
</feature>
<comment type="pathway">
    <text evidence="2">Metabolic intermediate metabolism; propanoyl-CoA degradation; succinyl-CoA from propanoyl-CoA: step 1/3.</text>
</comment>
<evidence type="ECO:0000313" key="18">
    <source>
        <dbReference type="EMBL" id="WIA10502.1"/>
    </source>
</evidence>
<dbReference type="SUPFAM" id="SSF51246">
    <property type="entry name" value="Rudiment single hybrid motif"/>
    <property type="match status" value="1"/>
</dbReference>
<evidence type="ECO:0000256" key="5">
    <source>
        <dbReference type="ARBA" id="ARBA00022723"/>
    </source>
</evidence>
<evidence type="ECO:0000256" key="1">
    <source>
        <dbReference type="ARBA" id="ARBA00001953"/>
    </source>
</evidence>
<evidence type="ECO:0000256" key="11">
    <source>
        <dbReference type="ARBA" id="ARBA00023211"/>
    </source>
</evidence>
<feature type="domain" description="Biotin carboxylation" evidence="17">
    <location>
        <begin position="1"/>
        <end position="410"/>
    </location>
</feature>
<dbReference type="InterPro" id="IPR011761">
    <property type="entry name" value="ATP-grasp"/>
</dbReference>
<dbReference type="InterPro" id="IPR011053">
    <property type="entry name" value="Single_hybrid_motif"/>
</dbReference>
<evidence type="ECO:0000259" key="15">
    <source>
        <dbReference type="PROSITE" id="PS50968"/>
    </source>
</evidence>
<dbReference type="PROSITE" id="PS00867">
    <property type="entry name" value="CPSASE_2"/>
    <property type="match status" value="1"/>
</dbReference>
<dbReference type="Gene3D" id="3.30.470.20">
    <property type="entry name" value="ATP-grasp fold, B domain"/>
    <property type="match status" value="1"/>
</dbReference>
<evidence type="ECO:0000256" key="9">
    <source>
        <dbReference type="ARBA" id="ARBA00022963"/>
    </source>
</evidence>
<dbReference type="Pfam" id="PF00364">
    <property type="entry name" value="Biotin_lipoyl"/>
    <property type="match status" value="1"/>
</dbReference>
<dbReference type="Pfam" id="PF18140">
    <property type="entry name" value="PCC_BT"/>
    <property type="match status" value="1"/>
</dbReference>
<dbReference type="PROSITE" id="PS50975">
    <property type="entry name" value="ATP_GRASP"/>
    <property type="match status" value="1"/>
</dbReference>
<keyword evidence="5" id="KW-0479">Metal-binding</keyword>
<protein>
    <recommendedName>
        <fullName evidence="3">propionyl-CoA carboxylase</fullName>
        <ecNumber evidence="3">6.4.1.3</ecNumber>
    </recommendedName>
</protein>
<dbReference type="InterPro" id="IPR005482">
    <property type="entry name" value="Biotin_COase_C"/>
</dbReference>
<dbReference type="Pfam" id="PF02786">
    <property type="entry name" value="CPSase_L_D2"/>
    <property type="match status" value="1"/>
</dbReference>
<dbReference type="InterPro" id="IPR005479">
    <property type="entry name" value="CPAse_ATP-bd"/>
</dbReference>
<dbReference type="Pfam" id="PF00289">
    <property type="entry name" value="Biotin_carb_N"/>
    <property type="match status" value="1"/>
</dbReference>
<evidence type="ECO:0000259" key="16">
    <source>
        <dbReference type="PROSITE" id="PS50975"/>
    </source>
</evidence>
<keyword evidence="4" id="KW-0436">Ligase</keyword>
<dbReference type="Proteomes" id="UP001244341">
    <property type="component" value="Chromosome 2b"/>
</dbReference>
<dbReference type="PROSITE" id="PS50968">
    <property type="entry name" value="BIOTINYL_LIPOYL"/>
    <property type="match status" value="1"/>
</dbReference>
<dbReference type="EMBL" id="CP126209">
    <property type="protein sequence ID" value="WIA10502.1"/>
    <property type="molecule type" value="Genomic_DNA"/>
</dbReference>
<evidence type="ECO:0000256" key="2">
    <source>
        <dbReference type="ARBA" id="ARBA00005060"/>
    </source>
</evidence>
<keyword evidence="7 14" id="KW-0067">ATP-binding</keyword>
<evidence type="ECO:0000256" key="3">
    <source>
        <dbReference type="ARBA" id="ARBA00013050"/>
    </source>
</evidence>
<dbReference type="InterPro" id="IPR005481">
    <property type="entry name" value="BC-like_N"/>
</dbReference>
<dbReference type="PANTHER" id="PTHR18866">
    <property type="entry name" value="CARBOXYLASE:PYRUVATE/ACETYL-COA/PROPIONYL-COA CARBOXYLASE"/>
    <property type="match status" value="1"/>
</dbReference>
<gene>
    <name evidence="18" type="ORF">OEZ85_010691</name>
</gene>
<evidence type="ECO:0000256" key="6">
    <source>
        <dbReference type="ARBA" id="ARBA00022741"/>
    </source>
</evidence>
<dbReference type="CDD" id="cd06850">
    <property type="entry name" value="biotinyl_domain"/>
    <property type="match status" value="1"/>
</dbReference>
<dbReference type="InterPro" id="IPR001882">
    <property type="entry name" value="Biotin_BS"/>
</dbReference>
<dbReference type="SUPFAM" id="SSF56059">
    <property type="entry name" value="Glutathione synthetase ATP-binding domain-like"/>
    <property type="match status" value="1"/>
</dbReference>
<keyword evidence="11" id="KW-0464">Manganese</keyword>
<sequence>MPPAANAVDEAVCVGPAPALQSYLNIDAIIDAVKKTGARAVHPGYGFLSENAGFVDRLNEEGIIFVGPPASAIRALGDKVESKRIAKQAGLNIIPGFIGEIQDEPHALQVAAEIGYPVMIKASAGGGGKGMRIAWNESELKQEVIMAKAEAMSAFGNDTLLIEKFVEQARHIEFQVVGDHFGHMVYLPERDCSVQRRNQKVIEESPSPFISAEVRAAMGAQAVRLASAVGYNSTGTVEFVVDKHSNFYFLEMNTRLQVEHPVTEAVSGLDLVHLMLAIASNQRLDVTQERAAAINGAAVEARVYAEDPSRNFAPSPGLLKVYHEPEGPGIRVDSGVVEGSEISIYYDPMVAKVVTSGATRNQALARMESALDRFVVRGVTTNMPHVRSCIANPDFKAGHYDTSFIPKYYGGPDGLNPLAFPLTEHQQQDMFAAAVFTHVNRARRYDPKYLAGEDDVARLTLSWRDVHGNKLVPLDVVVRLAGLQMVGREGVAAGALEIQLPSRVAYVYSMRQPPGVVGKQAYNTYLRHMMVDGKPITVQVAKFIPRGVIMQYLGAQRELYIESPAAAALSQHMPAKSKASSHRVVRSPMTGTLVEVLVQHGSEVRLGDDLVVIEAMKMRNAIKADREGFVDEVFAKQGDVVSADQPLLKFW</sequence>
<dbReference type="InterPro" id="IPR011764">
    <property type="entry name" value="Biotin_carboxylation_dom"/>
</dbReference>
<evidence type="ECO:0000256" key="12">
    <source>
        <dbReference type="ARBA" id="ARBA00023267"/>
    </source>
</evidence>
<evidence type="ECO:0000256" key="8">
    <source>
        <dbReference type="ARBA" id="ARBA00022842"/>
    </source>
</evidence>
<dbReference type="InterPro" id="IPR050856">
    <property type="entry name" value="Biotin_carboxylase_complex"/>
</dbReference>
<evidence type="ECO:0000259" key="17">
    <source>
        <dbReference type="PROSITE" id="PS50979"/>
    </source>
</evidence>
<feature type="domain" description="Lipoyl-binding" evidence="15">
    <location>
        <begin position="574"/>
        <end position="651"/>
    </location>
</feature>
<keyword evidence="12" id="KW-0092">Biotin</keyword>
<dbReference type="InterPro" id="IPR000089">
    <property type="entry name" value="Biotin_lipoyl"/>
</dbReference>
<proteinExistence type="predicted"/>
<dbReference type="SUPFAM" id="SSF51230">
    <property type="entry name" value="Single hybrid motif"/>
    <property type="match status" value="1"/>
</dbReference>
<dbReference type="Gene3D" id="2.40.50.100">
    <property type="match status" value="1"/>
</dbReference>
<accession>A0ABY8TQ51</accession>
<evidence type="ECO:0000256" key="10">
    <source>
        <dbReference type="ARBA" id="ARBA00023098"/>
    </source>
</evidence>
<keyword evidence="8" id="KW-0460">Magnesium</keyword>
<organism evidence="18 19">
    <name type="scientific">Tetradesmus obliquus</name>
    <name type="common">Green alga</name>
    <name type="synonym">Acutodesmus obliquus</name>
    <dbReference type="NCBI Taxonomy" id="3088"/>
    <lineage>
        <taxon>Eukaryota</taxon>
        <taxon>Viridiplantae</taxon>
        <taxon>Chlorophyta</taxon>
        <taxon>core chlorophytes</taxon>
        <taxon>Chlorophyceae</taxon>
        <taxon>CS clade</taxon>
        <taxon>Sphaeropleales</taxon>
        <taxon>Scenedesmaceae</taxon>
        <taxon>Tetradesmus</taxon>
    </lineage>
</organism>
<dbReference type="SUPFAM" id="SSF52440">
    <property type="entry name" value="PreATP-grasp domain"/>
    <property type="match status" value="1"/>
</dbReference>
<dbReference type="PROSITE" id="PS50979">
    <property type="entry name" value="BC"/>
    <property type="match status" value="1"/>
</dbReference>
<name>A0ABY8TQ51_TETOB</name>
<dbReference type="InterPro" id="IPR016185">
    <property type="entry name" value="PreATP-grasp_dom_sf"/>
</dbReference>